<keyword evidence="2" id="KW-1185">Reference proteome</keyword>
<name>E2A8H5_CAMFO</name>
<organism evidence="2">
    <name type="scientific">Camponotus floridanus</name>
    <name type="common">Florida carpenter ant</name>
    <dbReference type="NCBI Taxonomy" id="104421"/>
    <lineage>
        <taxon>Eukaryota</taxon>
        <taxon>Metazoa</taxon>
        <taxon>Ecdysozoa</taxon>
        <taxon>Arthropoda</taxon>
        <taxon>Hexapoda</taxon>
        <taxon>Insecta</taxon>
        <taxon>Pterygota</taxon>
        <taxon>Neoptera</taxon>
        <taxon>Endopterygota</taxon>
        <taxon>Hymenoptera</taxon>
        <taxon>Apocrita</taxon>
        <taxon>Aculeata</taxon>
        <taxon>Formicoidea</taxon>
        <taxon>Formicidae</taxon>
        <taxon>Formicinae</taxon>
        <taxon>Camponotus</taxon>
    </lineage>
</organism>
<dbReference type="Proteomes" id="UP000000311">
    <property type="component" value="Unassembled WGS sequence"/>
</dbReference>
<dbReference type="InParanoid" id="E2A8H5"/>
<protein>
    <submittedName>
        <fullName evidence="1">Uncharacterized protein</fullName>
    </submittedName>
</protein>
<evidence type="ECO:0000313" key="1">
    <source>
        <dbReference type="EMBL" id="EFN70245.1"/>
    </source>
</evidence>
<sequence>MITVKRKTSPIRLPILSKKESLNMSPIRLPILSKKESLNMNEMFAFGLSLRTPSIFPTMPLFSRYYLPSKSLYSYNTDTGIQVQKDDYADTELKAPEA</sequence>
<accession>E2A8H5</accession>
<proteinExistence type="predicted"/>
<dbReference type="EMBL" id="GL437616">
    <property type="protein sequence ID" value="EFN70245.1"/>
    <property type="molecule type" value="Genomic_DNA"/>
</dbReference>
<evidence type="ECO:0000313" key="2">
    <source>
        <dbReference type="Proteomes" id="UP000000311"/>
    </source>
</evidence>
<gene>
    <name evidence="1" type="ORF">EAG_11913</name>
</gene>
<dbReference type="AlphaFoldDB" id="E2A8H5"/>
<reference evidence="1 2" key="1">
    <citation type="journal article" date="2010" name="Science">
        <title>Genomic comparison of the ants Camponotus floridanus and Harpegnathos saltator.</title>
        <authorList>
            <person name="Bonasio R."/>
            <person name="Zhang G."/>
            <person name="Ye C."/>
            <person name="Mutti N.S."/>
            <person name="Fang X."/>
            <person name="Qin N."/>
            <person name="Donahue G."/>
            <person name="Yang P."/>
            <person name="Li Q."/>
            <person name="Li C."/>
            <person name="Zhang P."/>
            <person name="Huang Z."/>
            <person name="Berger S.L."/>
            <person name="Reinberg D."/>
            <person name="Wang J."/>
            <person name="Liebig J."/>
        </authorList>
    </citation>
    <scope>NUCLEOTIDE SEQUENCE [LARGE SCALE GENOMIC DNA]</scope>
    <source>
        <strain evidence="2">C129</strain>
    </source>
</reference>